<dbReference type="PROSITE" id="PS51450">
    <property type="entry name" value="LRR"/>
    <property type="match status" value="1"/>
</dbReference>
<dbReference type="InterPro" id="IPR001611">
    <property type="entry name" value="Leu-rich_rpt"/>
</dbReference>
<accession>A0ABP1HT69</accession>
<gene>
    <name evidence="5" type="ORF">HINF_LOCUS16677</name>
</gene>
<evidence type="ECO:0000256" key="2">
    <source>
        <dbReference type="ARBA" id="ARBA00022737"/>
    </source>
</evidence>
<organism evidence="5 6">
    <name type="scientific">Hexamita inflata</name>
    <dbReference type="NCBI Taxonomy" id="28002"/>
    <lineage>
        <taxon>Eukaryota</taxon>
        <taxon>Metamonada</taxon>
        <taxon>Diplomonadida</taxon>
        <taxon>Hexamitidae</taxon>
        <taxon>Hexamitinae</taxon>
        <taxon>Hexamita</taxon>
    </lineage>
</organism>
<protein>
    <submittedName>
        <fullName evidence="5">Leucine-rich_repeat protein</fullName>
    </submittedName>
</protein>
<proteinExistence type="predicted"/>
<feature type="compositionally biased region" description="Basic and acidic residues" evidence="4">
    <location>
        <begin position="824"/>
        <end position="840"/>
    </location>
</feature>
<name>A0ABP1HT69_9EUKA</name>
<keyword evidence="6" id="KW-1185">Reference proteome</keyword>
<keyword evidence="3" id="KW-0175">Coiled coil</keyword>
<evidence type="ECO:0000256" key="3">
    <source>
        <dbReference type="SAM" id="Coils"/>
    </source>
</evidence>
<dbReference type="Proteomes" id="UP001642409">
    <property type="component" value="Unassembled WGS sequence"/>
</dbReference>
<dbReference type="InterPro" id="IPR032675">
    <property type="entry name" value="LRR_dom_sf"/>
</dbReference>
<keyword evidence="2" id="KW-0677">Repeat</keyword>
<dbReference type="PANTHER" id="PTHR15454">
    <property type="entry name" value="NISCHARIN RELATED"/>
    <property type="match status" value="1"/>
</dbReference>
<feature type="compositionally biased region" description="Polar residues" evidence="4">
    <location>
        <begin position="808"/>
        <end position="823"/>
    </location>
</feature>
<feature type="region of interest" description="Disordered" evidence="4">
    <location>
        <begin position="799"/>
        <end position="859"/>
    </location>
</feature>
<dbReference type="SUPFAM" id="SSF52058">
    <property type="entry name" value="L domain-like"/>
    <property type="match status" value="1"/>
</dbReference>
<reference evidence="5 6" key="1">
    <citation type="submission" date="2024-07" db="EMBL/GenBank/DDBJ databases">
        <authorList>
            <person name="Akdeniz Z."/>
        </authorList>
    </citation>
    <scope>NUCLEOTIDE SEQUENCE [LARGE SCALE GENOMIC DNA]</scope>
</reference>
<sequence length="903" mass="106741">MDQQIKTFVEDLKYTKQNIATENAFDVDDWGNQIQTTIDKQEIQDQIVQQVNNVDSTNVQIEPLVNKQEVQQNIIKQQAPEQILDVEPAQIPVSDQQQQFQLVDMEERFYNHSVQLQNQLTEFLNLSSEEENALKQSKKQKQQLIQNKQTKNVQIINQLKNDIFSQTKELTLQQQQNSLKNNIHNQKQLMNAFKNQFKEQTKTEVQNKLKYKFINLNEPIFQELNQNTNNLNQNALILRVQGAQPNLSQFKNLIQLSLHKCQLTQFSFSLDSLKSLDISFNAIDFIGELPPNLLELDLSSNVISEIPNIQMNQLQILKLNSNRFEKVPNLKNYPLLTILNLEGNEFRQLDLNQFQQCTHLKELNLSRNKFQNPLSQSFYHPNLEFLGLEMLNQSPEVNCFLPNLIKLDFKNDFSQPILSSFYKNIPNIQIINFKNNPQYTPSDLLIIQAAYPKLKQMNQFTFKANKDKINQLDYQQEIFEQMYYYEQTRHELPVKISSNLPGRLYVYQTEDYINSFKQCMKSFKLGCNIEKINQDKTFITEINRLRVIQERADQLGNKNLNVQVNQRFTDIIEQDSITCIQSTLRKFKQRQKLIKILKQACAQVNKFKEISAIFQKRQHLRAQINEKQQLKLNLQKQKDFEAQKLKQEAEQKLLLEMQKRKQENLQKNQQIAKQFREFIKQTAPQFKALHLKRTELNNQLRLKKALLKTFRNHKFRNNLKIQLNEARNRLDNKQNLLMTLTQQFDFEDVPELSDKDFDAQDFLMQTEIKEALMQQNIYDVEMPQMPPMPQILPGIAQESYEDEEEENQSQLIDSNMNSVQTDRTQQKQLRDKPKAIDPKNKTLKPIVSPDKAVKKAQQDGWNLKNEETAIAYYNMMKKRQKMVKKEETAAEKYQELINKRRYK</sequence>
<feature type="coiled-coil region" evidence="3">
    <location>
        <begin position="127"/>
        <end position="196"/>
    </location>
</feature>
<evidence type="ECO:0000256" key="4">
    <source>
        <dbReference type="SAM" id="MobiDB-lite"/>
    </source>
</evidence>
<dbReference type="EMBL" id="CAXDID020000041">
    <property type="protein sequence ID" value="CAL6000397.1"/>
    <property type="molecule type" value="Genomic_DNA"/>
</dbReference>
<evidence type="ECO:0000313" key="6">
    <source>
        <dbReference type="Proteomes" id="UP001642409"/>
    </source>
</evidence>
<comment type="caution">
    <text evidence="5">The sequence shown here is derived from an EMBL/GenBank/DDBJ whole genome shotgun (WGS) entry which is preliminary data.</text>
</comment>
<keyword evidence="1" id="KW-0433">Leucine-rich repeat</keyword>
<dbReference type="Pfam" id="PF13516">
    <property type="entry name" value="LRR_6"/>
    <property type="match status" value="1"/>
</dbReference>
<dbReference type="Gene3D" id="3.80.10.10">
    <property type="entry name" value="Ribonuclease Inhibitor"/>
    <property type="match status" value="1"/>
</dbReference>
<evidence type="ECO:0000313" key="5">
    <source>
        <dbReference type="EMBL" id="CAL6000397.1"/>
    </source>
</evidence>
<feature type="coiled-coil region" evidence="3">
    <location>
        <begin position="716"/>
        <end position="743"/>
    </location>
</feature>
<evidence type="ECO:0000256" key="1">
    <source>
        <dbReference type="ARBA" id="ARBA00022614"/>
    </source>
</evidence>